<feature type="transmembrane region" description="Helical" evidence="6">
    <location>
        <begin position="328"/>
        <end position="348"/>
    </location>
</feature>
<evidence type="ECO:0000256" key="4">
    <source>
        <dbReference type="ARBA" id="ARBA00022989"/>
    </source>
</evidence>
<dbReference type="SUPFAM" id="SSF103473">
    <property type="entry name" value="MFS general substrate transporter"/>
    <property type="match status" value="1"/>
</dbReference>
<feature type="transmembrane region" description="Helical" evidence="6">
    <location>
        <begin position="263"/>
        <end position="284"/>
    </location>
</feature>
<comment type="subcellular location">
    <subcellularLocation>
        <location evidence="1">Cell membrane</location>
        <topology evidence="1">Multi-pass membrane protein</topology>
    </subcellularLocation>
</comment>
<keyword evidence="2" id="KW-0813">Transport</keyword>
<evidence type="ECO:0000256" key="3">
    <source>
        <dbReference type="ARBA" id="ARBA00022692"/>
    </source>
</evidence>
<feature type="transmembrane region" description="Helical" evidence="6">
    <location>
        <begin position="354"/>
        <end position="377"/>
    </location>
</feature>
<dbReference type="InterPro" id="IPR020846">
    <property type="entry name" value="MFS_dom"/>
</dbReference>
<feature type="transmembrane region" description="Helical" evidence="6">
    <location>
        <begin position="43"/>
        <end position="62"/>
    </location>
</feature>
<dbReference type="PANTHER" id="PTHR23501">
    <property type="entry name" value="MAJOR FACILITATOR SUPERFAMILY"/>
    <property type="match status" value="1"/>
</dbReference>
<accession>A0ABY4P9D1</accession>
<dbReference type="RefSeq" id="WP_249514500.1">
    <property type="nucleotide sequence ID" value="NZ_CP093366.1"/>
</dbReference>
<proteinExistence type="predicted"/>
<keyword evidence="4 6" id="KW-1133">Transmembrane helix</keyword>
<evidence type="ECO:0000256" key="6">
    <source>
        <dbReference type="SAM" id="Phobius"/>
    </source>
</evidence>
<feature type="transmembrane region" description="Helical" evidence="6">
    <location>
        <begin position="220"/>
        <end position="243"/>
    </location>
</feature>
<keyword evidence="3 6" id="KW-0812">Transmembrane</keyword>
<name>A0ABY4P9D1_9LACO</name>
<dbReference type="Gene3D" id="1.20.1250.20">
    <property type="entry name" value="MFS general substrate transporter like domains"/>
    <property type="match status" value="1"/>
</dbReference>
<feature type="transmembrane region" description="Helical" evidence="6">
    <location>
        <begin position="74"/>
        <end position="97"/>
    </location>
</feature>
<evidence type="ECO:0000256" key="1">
    <source>
        <dbReference type="ARBA" id="ARBA00004651"/>
    </source>
</evidence>
<dbReference type="InterPro" id="IPR011701">
    <property type="entry name" value="MFS"/>
</dbReference>
<evidence type="ECO:0000256" key="2">
    <source>
        <dbReference type="ARBA" id="ARBA00022448"/>
    </source>
</evidence>
<reference evidence="8" key="1">
    <citation type="journal article" date="2022" name="Int. J. Syst. Evol. Microbiol.">
        <title>Apilactobacillus apisilvae sp. nov., Nicolia spurrieriana gen. nov. sp. nov., Bombilactobacillus folatiphilus sp. nov. and Bombilactobacillus thymidiniphilus sp. nov., four new lactic acid bacterial isolates from stingless bees Tetragonula carbonaria and Austroplebeia australis.</title>
        <authorList>
            <person name="Oliphant S.A."/>
            <person name="Watson-Haigh N.S."/>
            <person name="Sumby K.M."/>
            <person name="Gardner J."/>
            <person name="Groom S."/>
            <person name="Jiranek V."/>
        </authorList>
    </citation>
    <scope>NUCLEOTIDE SEQUENCE</scope>
    <source>
        <strain evidence="8">SG4_D2</strain>
    </source>
</reference>
<feature type="transmembrane region" description="Helical" evidence="6">
    <location>
        <begin position="160"/>
        <end position="183"/>
    </location>
</feature>
<evidence type="ECO:0000313" key="8">
    <source>
        <dbReference type="EMBL" id="UQS82230.1"/>
    </source>
</evidence>
<evidence type="ECO:0000259" key="7">
    <source>
        <dbReference type="PROSITE" id="PS50850"/>
    </source>
</evidence>
<feature type="domain" description="Major facilitator superfamily (MFS) profile" evidence="7">
    <location>
        <begin position="9"/>
        <end position="484"/>
    </location>
</feature>
<feature type="transmembrane region" description="Helical" evidence="6">
    <location>
        <begin position="296"/>
        <end position="321"/>
    </location>
</feature>
<dbReference type="PRINTS" id="PR01036">
    <property type="entry name" value="TCRTETB"/>
</dbReference>
<feature type="transmembrane region" description="Helical" evidence="6">
    <location>
        <begin position="103"/>
        <end position="121"/>
    </location>
</feature>
<dbReference type="Proteomes" id="UP000831495">
    <property type="component" value="Chromosome"/>
</dbReference>
<dbReference type="Pfam" id="PF07690">
    <property type="entry name" value="MFS_1"/>
    <property type="match status" value="1"/>
</dbReference>
<evidence type="ECO:0000313" key="9">
    <source>
        <dbReference type="Proteomes" id="UP000831495"/>
    </source>
</evidence>
<gene>
    <name evidence="8" type="ORF">MOO45_00605</name>
</gene>
<dbReference type="EMBL" id="CP093366">
    <property type="protein sequence ID" value="UQS82230.1"/>
    <property type="molecule type" value="Genomic_DNA"/>
</dbReference>
<feature type="transmembrane region" description="Helical" evidence="6">
    <location>
        <begin position="195"/>
        <end position="214"/>
    </location>
</feature>
<dbReference type="Gene3D" id="1.20.1720.10">
    <property type="entry name" value="Multidrug resistance protein D"/>
    <property type="match status" value="1"/>
</dbReference>
<sequence>MQTKHKSIIMVAIFIATFMTSIETTIITTAMPTIVSDLHGLALQSWIFTIYLLTTSVTTPIYGKLSDQIGRKPIFLTGIALFALGSLLSGLSPNMIILTAARFIQGLGAGAVLPITNTIIADLFEFEKRSTGLAFNNTAWGISALAGPVVGGFIVDKLSWHWVFFINVPLGVIVFIIIATMYTEKLNSNIKHINIDYIGIVTLSLAILSLLFIFQDLQNSSIKMFLIIILFLVFILSTIMFIYREKKTNDPLINLTIFKNRTFSAQIATAFLLSGAQFGFQIYFPTWLQSIYRAPASLAGLVVSPSPIMWLVASFFVGSLVKRLAPKYINLIFVSIMALGFVVILRTSVDSKMILFYVISGISGVCLGTVITTNTVVSQQVIDQSQLGTASSMLTLGRTMGQTIMTGIYGLVFNYALDKGIQNKSGVSQTVLNKFIDNSAQIAASTRHALNQIMLNAQHQVFYIVIFVLIIALVINVFDNQKTKLI</sequence>
<keyword evidence="5 6" id="KW-0472">Membrane</keyword>
<feature type="transmembrane region" description="Helical" evidence="6">
    <location>
        <begin position="461"/>
        <end position="478"/>
    </location>
</feature>
<keyword evidence="9" id="KW-1185">Reference proteome</keyword>
<dbReference type="PROSITE" id="PS50850">
    <property type="entry name" value="MFS"/>
    <property type="match status" value="1"/>
</dbReference>
<dbReference type="InterPro" id="IPR036259">
    <property type="entry name" value="MFS_trans_sf"/>
</dbReference>
<protein>
    <submittedName>
        <fullName evidence="8">MFS transporter</fullName>
    </submittedName>
</protein>
<organism evidence="8 9">
    <name type="scientific">Bombilactobacillus folatiphilus</name>
    <dbReference type="NCBI Taxonomy" id="2923362"/>
    <lineage>
        <taxon>Bacteria</taxon>
        <taxon>Bacillati</taxon>
        <taxon>Bacillota</taxon>
        <taxon>Bacilli</taxon>
        <taxon>Lactobacillales</taxon>
        <taxon>Lactobacillaceae</taxon>
        <taxon>Bombilactobacillus</taxon>
    </lineage>
</organism>
<feature type="transmembrane region" description="Helical" evidence="6">
    <location>
        <begin position="7"/>
        <end position="31"/>
    </location>
</feature>
<dbReference type="PANTHER" id="PTHR23501:SF191">
    <property type="entry name" value="VACUOLAR BASIC AMINO ACID TRANSPORTER 4"/>
    <property type="match status" value="1"/>
</dbReference>
<feature type="transmembrane region" description="Helical" evidence="6">
    <location>
        <begin position="133"/>
        <end position="154"/>
    </location>
</feature>
<evidence type="ECO:0000256" key="5">
    <source>
        <dbReference type="ARBA" id="ARBA00023136"/>
    </source>
</evidence>